<dbReference type="InterPro" id="IPR029021">
    <property type="entry name" value="Prot-tyrosine_phosphatase-like"/>
</dbReference>
<feature type="compositionally biased region" description="Basic residues" evidence="1">
    <location>
        <begin position="188"/>
        <end position="204"/>
    </location>
</feature>
<dbReference type="PANTHER" id="PTHR31126">
    <property type="entry name" value="TYROSINE-PROTEIN PHOSPHATASE"/>
    <property type="match status" value="1"/>
</dbReference>
<feature type="region of interest" description="Disordered" evidence="1">
    <location>
        <begin position="181"/>
        <end position="257"/>
    </location>
</feature>
<dbReference type="GO" id="GO:0004721">
    <property type="term" value="F:phosphoprotein phosphatase activity"/>
    <property type="evidence" value="ECO:0007669"/>
    <property type="project" value="InterPro"/>
</dbReference>
<dbReference type="InterPro" id="IPR016130">
    <property type="entry name" value="Tyr_Pase_AS"/>
</dbReference>
<dbReference type="Proteomes" id="UP000241769">
    <property type="component" value="Unassembled WGS sequence"/>
</dbReference>
<dbReference type="Pfam" id="PF13350">
    <property type="entry name" value="Y_phosphatase3"/>
    <property type="match status" value="2"/>
</dbReference>
<proteinExistence type="predicted"/>
<comment type="caution">
    <text evidence="3">The sequence shown here is derived from an EMBL/GenBank/DDBJ whole genome shotgun (WGS) entry which is preliminary data.</text>
</comment>
<accession>A0A2P6NH39</accession>
<evidence type="ECO:0000256" key="1">
    <source>
        <dbReference type="SAM" id="MobiDB-lite"/>
    </source>
</evidence>
<dbReference type="PANTHER" id="PTHR31126:SF1">
    <property type="entry name" value="TYROSINE SPECIFIC PROTEIN PHOSPHATASES DOMAIN-CONTAINING PROTEIN"/>
    <property type="match status" value="1"/>
</dbReference>
<evidence type="ECO:0000259" key="2">
    <source>
        <dbReference type="PROSITE" id="PS50056"/>
    </source>
</evidence>
<protein>
    <recommendedName>
        <fullName evidence="2">Tyrosine specific protein phosphatases domain-containing protein</fullName>
    </recommendedName>
</protein>
<dbReference type="PROSITE" id="PS50056">
    <property type="entry name" value="TYR_PHOSPHATASE_2"/>
    <property type="match status" value="1"/>
</dbReference>
<feature type="domain" description="Tyrosine specific protein phosphatases" evidence="2">
    <location>
        <begin position="330"/>
        <end position="402"/>
    </location>
</feature>
<evidence type="ECO:0000313" key="3">
    <source>
        <dbReference type="EMBL" id="PRP83276.1"/>
    </source>
</evidence>
<sequence length="462" mass="51830">MKWEVKHAVTPSQEELAQDKCTAGALMATKELQQRMTNMSVDDTRDTGKMSTLQVIDSMTSTKDLKKDEAGNIQPMILSKEERPHEHVFQNIVNFRDIGSNYNDDCKNQIMRREVFFRSGRLDDATTKDLELLIKTYKIRAVIDLRAETEGKMGSDLTNSFPAGLVGSNIASQIADNAVGAIQSKQKDGRKHRIRSRVRKHKEKKAATRAPTDQTPSDGQTSSSGEEHAPTQLVHTVNGQVRDQSGTESDSSSDEEEFDPLRVTYYVNFAGSNFRYNSVWKPLPYKLKLKMLGYVAKGEKPKAIEMVGKELIEPKGLKGLNEDFIDYCGEEIVAALRIMSKVKNYPLLVHCTQGKDRTGLVVAIALAICGVADAFIVTDYARTQEGLLPQRDIMVEEMRKTGLSPSFSDAPPEVMYHALHYIRRTHGSIRGYVNRYGLTDQEMQSIRDILMEPQFSHATDST</sequence>
<evidence type="ECO:0000313" key="4">
    <source>
        <dbReference type="Proteomes" id="UP000241769"/>
    </source>
</evidence>
<dbReference type="InterPro" id="IPR026893">
    <property type="entry name" value="Tyr/Ser_Pase_IphP-type"/>
</dbReference>
<feature type="compositionally biased region" description="Polar residues" evidence="1">
    <location>
        <begin position="211"/>
        <end position="224"/>
    </location>
</feature>
<dbReference type="PROSITE" id="PS00383">
    <property type="entry name" value="TYR_PHOSPHATASE_1"/>
    <property type="match status" value="1"/>
</dbReference>
<dbReference type="InterPro" id="IPR000387">
    <property type="entry name" value="Tyr_Pase_dom"/>
</dbReference>
<dbReference type="OrthoDB" id="17139at2759"/>
<organism evidence="3 4">
    <name type="scientific">Planoprotostelium fungivorum</name>
    <dbReference type="NCBI Taxonomy" id="1890364"/>
    <lineage>
        <taxon>Eukaryota</taxon>
        <taxon>Amoebozoa</taxon>
        <taxon>Evosea</taxon>
        <taxon>Variosea</taxon>
        <taxon>Cavosteliida</taxon>
        <taxon>Cavosteliaceae</taxon>
        <taxon>Planoprotostelium</taxon>
    </lineage>
</organism>
<keyword evidence="4" id="KW-1185">Reference proteome</keyword>
<dbReference type="Gene3D" id="3.90.190.10">
    <property type="entry name" value="Protein tyrosine phosphatase superfamily"/>
    <property type="match status" value="2"/>
</dbReference>
<dbReference type="InParanoid" id="A0A2P6NH39"/>
<dbReference type="STRING" id="1890364.A0A2P6NH39"/>
<dbReference type="SUPFAM" id="SSF52799">
    <property type="entry name" value="(Phosphotyrosine protein) phosphatases II"/>
    <property type="match status" value="2"/>
</dbReference>
<reference evidence="3 4" key="1">
    <citation type="journal article" date="2018" name="Genome Biol. Evol.">
        <title>Multiple Roots of Fruiting Body Formation in Amoebozoa.</title>
        <authorList>
            <person name="Hillmann F."/>
            <person name="Forbes G."/>
            <person name="Novohradska S."/>
            <person name="Ferling I."/>
            <person name="Riege K."/>
            <person name="Groth M."/>
            <person name="Westermann M."/>
            <person name="Marz M."/>
            <person name="Spaller T."/>
            <person name="Winckler T."/>
            <person name="Schaap P."/>
            <person name="Glockner G."/>
        </authorList>
    </citation>
    <scope>NUCLEOTIDE SEQUENCE [LARGE SCALE GENOMIC DNA]</scope>
    <source>
        <strain evidence="3 4">Jena</strain>
    </source>
</reference>
<feature type="compositionally biased region" description="Polar residues" evidence="1">
    <location>
        <begin position="233"/>
        <end position="247"/>
    </location>
</feature>
<name>A0A2P6NH39_9EUKA</name>
<gene>
    <name evidence="3" type="ORF">PROFUN_09488</name>
</gene>
<dbReference type="EMBL" id="MDYQ01000085">
    <property type="protein sequence ID" value="PRP83276.1"/>
    <property type="molecule type" value="Genomic_DNA"/>
</dbReference>
<dbReference type="AlphaFoldDB" id="A0A2P6NH39"/>